<dbReference type="EMBL" id="RWKA01000001">
    <property type="protein sequence ID" value="TGB47718.1"/>
    <property type="molecule type" value="Genomic_DNA"/>
</dbReference>
<evidence type="ECO:0000313" key="4">
    <source>
        <dbReference type="Proteomes" id="UP000297792"/>
    </source>
</evidence>
<comment type="similarity">
    <text evidence="1">Belongs to the protein-tyrosine phosphatase family.</text>
</comment>
<organism evidence="3 4">
    <name type="scientific">Mycolicibacterium peregrinum</name>
    <name type="common">Mycobacterium peregrinum</name>
    <dbReference type="NCBI Taxonomy" id="43304"/>
    <lineage>
        <taxon>Bacteria</taxon>
        <taxon>Bacillati</taxon>
        <taxon>Actinomycetota</taxon>
        <taxon>Actinomycetes</taxon>
        <taxon>Mycobacteriales</taxon>
        <taxon>Mycobacteriaceae</taxon>
        <taxon>Mycolicibacterium</taxon>
    </lineage>
</organism>
<dbReference type="Gene3D" id="3.90.190.10">
    <property type="entry name" value="Protein tyrosine phosphatase superfamily"/>
    <property type="match status" value="1"/>
</dbReference>
<sequence>MTKTFVNFRDVGGLPLREGGRTRSGVLLRSSAPMPEDALPAGLSASSFTVVDLRSAEEQPQYRWPTGAFVVQHNLFAPGDLTRLRDVDLVLLYQDMLVAAAERIVAVAGMVGEEGPTLVHCTAGKDRTGVVVAILLLLAGVDRKAIVADYHRTEAEMPAVIERLSAIGAVDLTNVSPPWFAAPTSAIEAVIDAVTQHPGGPLGWFTDHGGDVEAMQRLTERLRQSA</sequence>
<dbReference type="PROSITE" id="PS50056">
    <property type="entry name" value="TYR_PHOSPHATASE_2"/>
    <property type="match status" value="1"/>
</dbReference>
<evidence type="ECO:0000313" key="3">
    <source>
        <dbReference type="EMBL" id="TGB47718.1"/>
    </source>
</evidence>
<dbReference type="GO" id="GO:0004721">
    <property type="term" value="F:phosphoprotein phosphatase activity"/>
    <property type="evidence" value="ECO:0007669"/>
    <property type="project" value="InterPro"/>
</dbReference>
<dbReference type="InterPro" id="IPR026893">
    <property type="entry name" value="Tyr/Ser_Pase_IphP-type"/>
</dbReference>
<dbReference type="PANTHER" id="PTHR31126:SF1">
    <property type="entry name" value="TYROSINE SPECIFIC PROTEIN PHOSPHATASES DOMAIN-CONTAINING PROTEIN"/>
    <property type="match status" value="1"/>
</dbReference>
<dbReference type="RefSeq" id="WP_036446594.1">
    <property type="nucleotide sequence ID" value="NZ_RWJZ01000001.1"/>
</dbReference>
<keyword evidence="4" id="KW-1185">Reference proteome</keyword>
<accession>A0A4Z0HYU2</accession>
<dbReference type="Proteomes" id="UP000297792">
    <property type="component" value="Unassembled WGS sequence"/>
</dbReference>
<dbReference type="PANTHER" id="PTHR31126">
    <property type="entry name" value="TYROSINE-PROTEIN PHOSPHATASE"/>
    <property type="match status" value="1"/>
</dbReference>
<evidence type="ECO:0000256" key="1">
    <source>
        <dbReference type="ARBA" id="ARBA00009580"/>
    </source>
</evidence>
<dbReference type="SUPFAM" id="SSF52799">
    <property type="entry name" value="(Phosphotyrosine protein) phosphatases II"/>
    <property type="match status" value="1"/>
</dbReference>
<reference evidence="3 4" key="1">
    <citation type="submission" date="2018-12" db="EMBL/GenBank/DDBJ databases">
        <title>Draft genome sequences of Mycolicibacterium peregrinum isolated from a pig with lymphadenitis and from soil on the same Japanese pig farm.</title>
        <authorList>
            <person name="Komatsu T."/>
            <person name="Ohya K."/>
            <person name="Sawai K."/>
            <person name="Odoi J.O."/>
            <person name="Otsu K."/>
            <person name="Ota A."/>
            <person name="Ito T."/>
            <person name="Kawai M."/>
            <person name="Maruyama F."/>
        </authorList>
    </citation>
    <scope>NUCLEOTIDE SEQUENCE [LARGE SCALE GENOMIC DNA]</scope>
    <source>
        <strain evidence="3 4">138</strain>
    </source>
</reference>
<comment type="caution">
    <text evidence="3">The sequence shown here is derived from an EMBL/GenBank/DDBJ whole genome shotgun (WGS) entry which is preliminary data.</text>
</comment>
<dbReference type="InterPro" id="IPR029021">
    <property type="entry name" value="Prot-tyrosine_phosphatase-like"/>
</dbReference>
<gene>
    <name evidence="3" type="ORF">EJD98_02055</name>
</gene>
<dbReference type="AlphaFoldDB" id="A0A4Z0HYU2"/>
<feature type="domain" description="Tyrosine specific protein phosphatases" evidence="2">
    <location>
        <begin position="95"/>
        <end position="165"/>
    </location>
</feature>
<protein>
    <submittedName>
        <fullName evidence="3">Tyrosine-protein phosphatase</fullName>
    </submittedName>
</protein>
<dbReference type="Pfam" id="PF13350">
    <property type="entry name" value="Y_phosphatase3"/>
    <property type="match status" value="1"/>
</dbReference>
<dbReference type="PROSITE" id="PS00383">
    <property type="entry name" value="TYR_PHOSPHATASE_1"/>
    <property type="match status" value="1"/>
</dbReference>
<proteinExistence type="inferred from homology"/>
<dbReference type="InterPro" id="IPR016130">
    <property type="entry name" value="Tyr_Pase_AS"/>
</dbReference>
<dbReference type="InterPro" id="IPR000387">
    <property type="entry name" value="Tyr_Pase_dom"/>
</dbReference>
<evidence type="ECO:0000259" key="2">
    <source>
        <dbReference type="PROSITE" id="PS50056"/>
    </source>
</evidence>
<name>A0A4Z0HYU2_MYCPR</name>